<dbReference type="InterPro" id="IPR051549">
    <property type="entry name" value="PEP_Utilizing_Enz"/>
</dbReference>
<organism evidence="2 3">
    <name type="scientific">Rotaria socialis</name>
    <dbReference type="NCBI Taxonomy" id="392032"/>
    <lineage>
        <taxon>Eukaryota</taxon>
        <taxon>Metazoa</taxon>
        <taxon>Spiralia</taxon>
        <taxon>Gnathifera</taxon>
        <taxon>Rotifera</taxon>
        <taxon>Eurotatoria</taxon>
        <taxon>Bdelloidea</taxon>
        <taxon>Philodinida</taxon>
        <taxon>Philodinidae</taxon>
        <taxon>Rotaria</taxon>
    </lineage>
</organism>
<dbReference type="Gene3D" id="3.50.30.10">
    <property type="entry name" value="Phosphohistidine domain"/>
    <property type="match status" value="1"/>
</dbReference>
<comment type="caution">
    <text evidence="2">The sequence shown here is derived from an EMBL/GenBank/DDBJ whole genome shotgun (WGS) entry which is preliminary data.</text>
</comment>
<dbReference type="InterPro" id="IPR008279">
    <property type="entry name" value="PEP-util_enz_mobile_dom"/>
</dbReference>
<evidence type="ECO:0000259" key="1">
    <source>
        <dbReference type="Pfam" id="PF00391"/>
    </source>
</evidence>
<dbReference type="AlphaFoldDB" id="A0A820FTW9"/>
<dbReference type="Pfam" id="PF00391">
    <property type="entry name" value="PEP-utilizers"/>
    <property type="match status" value="1"/>
</dbReference>
<proteinExistence type="predicted"/>
<feature type="domain" description="PEP-utilising enzyme mobile" evidence="1">
    <location>
        <begin position="119"/>
        <end position="189"/>
    </location>
</feature>
<name>A0A820FTW9_9BILA</name>
<dbReference type="GO" id="GO:0016772">
    <property type="term" value="F:transferase activity, transferring phosphorus-containing groups"/>
    <property type="evidence" value="ECO:0007669"/>
    <property type="project" value="InterPro"/>
</dbReference>
<dbReference type="PANTHER" id="PTHR43615">
    <property type="entry name" value="PHOSPHOENOLPYRUVATE SYNTHASE-RELATED"/>
    <property type="match status" value="1"/>
</dbReference>
<dbReference type="PANTHER" id="PTHR43615:SF1">
    <property type="entry name" value="PPDK_N DOMAIN-CONTAINING PROTEIN"/>
    <property type="match status" value="1"/>
</dbReference>
<protein>
    <recommendedName>
        <fullName evidence="1">PEP-utilising enzyme mobile domain-containing protein</fullName>
    </recommendedName>
</protein>
<dbReference type="InterPro" id="IPR036637">
    <property type="entry name" value="Phosphohistidine_dom_sf"/>
</dbReference>
<dbReference type="EMBL" id="CAJOBQ010000129">
    <property type="protein sequence ID" value="CAF4267018.1"/>
    <property type="molecule type" value="Genomic_DNA"/>
</dbReference>
<sequence>MLQKFLIIAREISYRHKIVKLAVLVESTYGLGEALVSDLATPAYYEILIHSNENGEIRLKIIEKKVKALSDEYDLQIDTQFSISSIWKEIIYGPNRKVPSGLYEGKVRIMEDSMHSEREPGEILICIGTDSAWASPFPLVGALVLEMGGMLQYDAIVSREYGLPAVVGVANAKKLFQNSHLIHVNGSIGHIQILPD</sequence>
<accession>A0A820FTW9</accession>
<gene>
    <name evidence="2" type="ORF">TSG867_LOCUS4083</name>
</gene>
<evidence type="ECO:0000313" key="2">
    <source>
        <dbReference type="EMBL" id="CAF4267018.1"/>
    </source>
</evidence>
<dbReference type="SUPFAM" id="SSF52009">
    <property type="entry name" value="Phosphohistidine domain"/>
    <property type="match status" value="1"/>
</dbReference>
<dbReference type="Proteomes" id="UP000663862">
    <property type="component" value="Unassembled WGS sequence"/>
</dbReference>
<evidence type="ECO:0000313" key="3">
    <source>
        <dbReference type="Proteomes" id="UP000663862"/>
    </source>
</evidence>
<reference evidence="2" key="1">
    <citation type="submission" date="2021-02" db="EMBL/GenBank/DDBJ databases">
        <authorList>
            <person name="Nowell W R."/>
        </authorList>
    </citation>
    <scope>NUCLEOTIDE SEQUENCE</scope>
</reference>